<name>A0A4R6TWG0_9FLAO</name>
<keyword evidence="8" id="KW-1185">Reference proteome</keyword>
<evidence type="ECO:0000256" key="5">
    <source>
        <dbReference type="ARBA" id="ARBA00023136"/>
    </source>
</evidence>
<dbReference type="CDD" id="cd02522">
    <property type="entry name" value="GT_2_like_a"/>
    <property type="match status" value="1"/>
</dbReference>
<evidence type="ECO:0000313" key="8">
    <source>
        <dbReference type="Proteomes" id="UP000295468"/>
    </source>
</evidence>
<dbReference type="OrthoDB" id="9810303at2"/>
<evidence type="ECO:0000259" key="6">
    <source>
        <dbReference type="Pfam" id="PF00535"/>
    </source>
</evidence>
<dbReference type="InterPro" id="IPR029044">
    <property type="entry name" value="Nucleotide-diphossugar_trans"/>
</dbReference>
<dbReference type="Pfam" id="PF00535">
    <property type="entry name" value="Glycos_transf_2"/>
    <property type="match status" value="1"/>
</dbReference>
<evidence type="ECO:0000256" key="3">
    <source>
        <dbReference type="ARBA" id="ARBA00022676"/>
    </source>
</evidence>
<dbReference type="GO" id="GO:0016757">
    <property type="term" value="F:glycosyltransferase activity"/>
    <property type="evidence" value="ECO:0007669"/>
    <property type="project" value="UniProtKB-KW"/>
</dbReference>
<keyword evidence="4 7" id="KW-0808">Transferase</keyword>
<dbReference type="SUPFAM" id="SSF53448">
    <property type="entry name" value="Nucleotide-diphospho-sugar transferases"/>
    <property type="match status" value="1"/>
</dbReference>
<dbReference type="AlphaFoldDB" id="A0A4R6TWG0"/>
<dbReference type="NCBIfam" id="TIGR04283">
    <property type="entry name" value="glyco_like_mftF"/>
    <property type="match status" value="1"/>
</dbReference>
<dbReference type="GO" id="GO:0005886">
    <property type="term" value="C:plasma membrane"/>
    <property type="evidence" value="ECO:0007669"/>
    <property type="project" value="UniProtKB-SubCell"/>
</dbReference>
<dbReference type="PANTHER" id="PTHR43646">
    <property type="entry name" value="GLYCOSYLTRANSFERASE"/>
    <property type="match status" value="1"/>
</dbReference>
<evidence type="ECO:0000256" key="1">
    <source>
        <dbReference type="ARBA" id="ARBA00004236"/>
    </source>
</evidence>
<comment type="subcellular location">
    <subcellularLocation>
        <location evidence="1">Cell membrane</location>
    </subcellularLocation>
</comment>
<evidence type="ECO:0000256" key="4">
    <source>
        <dbReference type="ARBA" id="ARBA00022679"/>
    </source>
</evidence>
<keyword evidence="5" id="KW-0472">Membrane</keyword>
<keyword evidence="3" id="KW-0328">Glycosyltransferase</keyword>
<comment type="caution">
    <text evidence="7">The sequence shown here is derived from an EMBL/GenBank/DDBJ whole genome shotgun (WGS) entry which is preliminary data.</text>
</comment>
<organism evidence="7 8">
    <name type="scientific">Zeaxanthinibacter enoshimensis</name>
    <dbReference type="NCBI Taxonomy" id="392009"/>
    <lineage>
        <taxon>Bacteria</taxon>
        <taxon>Pseudomonadati</taxon>
        <taxon>Bacteroidota</taxon>
        <taxon>Flavobacteriia</taxon>
        <taxon>Flavobacteriales</taxon>
        <taxon>Flavobacteriaceae</taxon>
        <taxon>Zeaxanthinibacter</taxon>
    </lineage>
</organism>
<gene>
    <name evidence="7" type="ORF">CLV82_1136</name>
</gene>
<dbReference type="RefSeq" id="WP_133643298.1">
    <property type="nucleotide sequence ID" value="NZ_SNYI01000001.1"/>
</dbReference>
<dbReference type="Proteomes" id="UP000295468">
    <property type="component" value="Unassembled WGS sequence"/>
</dbReference>
<evidence type="ECO:0000313" key="7">
    <source>
        <dbReference type="EMBL" id="TDQ33298.1"/>
    </source>
</evidence>
<dbReference type="PANTHER" id="PTHR43646:SF2">
    <property type="entry name" value="GLYCOSYLTRANSFERASE 2-LIKE DOMAIN-CONTAINING PROTEIN"/>
    <property type="match status" value="1"/>
</dbReference>
<keyword evidence="2" id="KW-1003">Cell membrane</keyword>
<dbReference type="InterPro" id="IPR001173">
    <property type="entry name" value="Glyco_trans_2-like"/>
</dbReference>
<reference evidence="7 8" key="1">
    <citation type="submission" date="2019-03" db="EMBL/GenBank/DDBJ databases">
        <title>Genomic Encyclopedia of Archaeal and Bacterial Type Strains, Phase II (KMG-II): from individual species to whole genera.</title>
        <authorList>
            <person name="Goeker M."/>
        </authorList>
    </citation>
    <scope>NUCLEOTIDE SEQUENCE [LARGE SCALE GENOMIC DNA]</scope>
    <source>
        <strain evidence="7 8">DSM 18435</strain>
    </source>
</reference>
<feature type="domain" description="Glycosyltransferase 2-like" evidence="6">
    <location>
        <begin position="9"/>
        <end position="114"/>
    </location>
</feature>
<dbReference type="Gene3D" id="3.90.550.10">
    <property type="entry name" value="Spore Coat Polysaccharide Biosynthesis Protein SpsA, Chain A"/>
    <property type="match status" value="1"/>
</dbReference>
<accession>A0A4R6TWG0</accession>
<evidence type="ECO:0000256" key="2">
    <source>
        <dbReference type="ARBA" id="ARBA00022475"/>
    </source>
</evidence>
<dbReference type="InterPro" id="IPR026461">
    <property type="entry name" value="Trfase_2_rSAM/seldom_assoc"/>
</dbReference>
<proteinExistence type="predicted"/>
<sequence length="234" mass="26314">MTPTNPDLSIIIPVLDESDVLPGLLAHLEQVKSGEFHLETIVVDGGSRDGSAEIAAQLGARVIDAPRGRARQMNAGAMAAFGKTLYFLHADTLPPKNFDQKIRDSISPGRLAGCFRMRFDDGHPVLRFFAWCSRINLRICRGGDQSLFIDKEFFKSTGGFNTSYNIYEDSEFIGRLYDLTRFTIVADHVVTSARKYRVVGVWRLQFHFGMIHLKKFLGASPEQLFSYYSRNIVS</sequence>
<dbReference type="EMBL" id="SNYI01000001">
    <property type="protein sequence ID" value="TDQ33298.1"/>
    <property type="molecule type" value="Genomic_DNA"/>
</dbReference>
<protein>
    <submittedName>
        <fullName evidence="7">RSAM/selenodomain-associated transferase 2</fullName>
    </submittedName>
</protein>